<keyword evidence="4 6" id="KW-1133">Transmembrane helix</keyword>
<feature type="transmembrane region" description="Helical" evidence="6">
    <location>
        <begin position="236"/>
        <end position="254"/>
    </location>
</feature>
<dbReference type="Proteomes" id="UP000679691">
    <property type="component" value="Unassembled WGS sequence"/>
</dbReference>
<feature type="transmembrane region" description="Helical" evidence="6">
    <location>
        <begin position="205"/>
        <end position="224"/>
    </location>
</feature>
<gene>
    <name evidence="7" type="ORF">J5U18_10700</name>
</gene>
<dbReference type="GO" id="GO:0016020">
    <property type="term" value="C:membrane"/>
    <property type="evidence" value="ECO:0007669"/>
    <property type="project" value="UniProtKB-SubCell"/>
</dbReference>
<reference evidence="7" key="1">
    <citation type="submission" date="2021-03" db="EMBL/GenBank/DDBJ databases">
        <authorList>
            <person name="Lu T."/>
            <person name="Wang Q."/>
            <person name="Han X."/>
        </authorList>
    </citation>
    <scope>NUCLEOTIDE SEQUENCE</scope>
    <source>
        <strain evidence="7">WQ 2009</strain>
    </source>
</reference>
<feature type="transmembrane region" description="Helical" evidence="6">
    <location>
        <begin position="103"/>
        <end position="125"/>
    </location>
</feature>
<dbReference type="AlphaFoldDB" id="A0A8T4HC57"/>
<feature type="transmembrane region" description="Helical" evidence="6">
    <location>
        <begin position="175"/>
        <end position="193"/>
    </location>
</feature>
<dbReference type="RefSeq" id="WP_353547530.1">
    <property type="nucleotide sequence ID" value="NZ_JAGKSB010000012.1"/>
</dbReference>
<evidence type="ECO:0008006" key="9">
    <source>
        <dbReference type="Google" id="ProtNLM"/>
    </source>
</evidence>
<evidence type="ECO:0000256" key="2">
    <source>
        <dbReference type="ARBA" id="ARBA00022448"/>
    </source>
</evidence>
<feature type="transmembrane region" description="Helical" evidence="6">
    <location>
        <begin position="274"/>
        <end position="298"/>
    </location>
</feature>
<feature type="transmembrane region" description="Helical" evidence="6">
    <location>
        <begin position="81"/>
        <end position="97"/>
    </location>
</feature>
<accession>A0A8T4HC57</accession>
<keyword evidence="5 6" id="KW-0472">Membrane</keyword>
<organism evidence="7 8">
    <name type="scientific">Rhinopithecimicrobium faecis</name>
    <dbReference type="NCBI Taxonomy" id="2820698"/>
    <lineage>
        <taxon>Bacteria</taxon>
        <taxon>Pseudomonadati</taxon>
        <taxon>Bacteroidota</taxon>
        <taxon>Sphingobacteriia</taxon>
        <taxon>Sphingobacteriales</taxon>
        <taxon>Sphingobacteriaceae</taxon>
        <taxon>Rhinopithecimicrobium</taxon>
    </lineage>
</organism>
<dbReference type="InterPro" id="IPR036259">
    <property type="entry name" value="MFS_trans_sf"/>
</dbReference>
<feature type="transmembrane region" description="Helical" evidence="6">
    <location>
        <begin position="339"/>
        <end position="360"/>
    </location>
</feature>
<dbReference type="PANTHER" id="PTHR42718">
    <property type="entry name" value="MAJOR FACILITATOR SUPERFAMILY MULTIDRUG TRANSPORTER MFSC"/>
    <property type="match status" value="1"/>
</dbReference>
<evidence type="ECO:0000256" key="5">
    <source>
        <dbReference type="ARBA" id="ARBA00023136"/>
    </source>
</evidence>
<feature type="transmembrane region" description="Helical" evidence="6">
    <location>
        <begin position="372"/>
        <end position="392"/>
    </location>
</feature>
<proteinExistence type="predicted"/>
<feature type="transmembrane region" description="Helical" evidence="6">
    <location>
        <begin position="54"/>
        <end position="74"/>
    </location>
</feature>
<dbReference type="PANTHER" id="PTHR42718:SF9">
    <property type="entry name" value="MAJOR FACILITATOR SUPERFAMILY MULTIDRUG TRANSPORTER MFSC"/>
    <property type="match status" value="1"/>
</dbReference>
<keyword evidence="3 6" id="KW-0812">Transmembrane</keyword>
<dbReference type="SUPFAM" id="SSF103473">
    <property type="entry name" value="MFS general substrate transporter"/>
    <property type="match status" value="1"/>
</dbReference>
<evidence type="ECO:0000256" key="6">
    <source>
        <dbReference type="SAM" id="Phobius"/>
    </source>
</evidence>
<protein>
    <recommendedName>
        <fullName evidence="9">MFS transporter</fullName>
    </recommendedName>
</protein>
<feature type="transmembrane region" description="Helical" evidence="6">
    <location>
        <begin position="137"/>
        <end position="155"/>
    </location>
</feature>
<feature type="transmembrane region" description="Helical" evidence="6">
    <location>
        <begin position="14"/>
        <end position="34"/>
    </location>
</feature>
<sequence>MANNTLYYKWVPEWLKLPLLIIGMFPFATLLALFHTNTTFTASFLAVEPEHIQYFLTLSYAAVVVTLLVFGRLVTFIRLRSFLLIINTMTVFILYAISITTDIYYISILRVLMGVCAIVEGACLLPLLIKQLKTKKALYIGSVIMYFYMISGGTFTTHLVKTAIQDYGVAEMVNVIIYLHLLTILIVIILLNNNRISRKIPLYQIDWSSLLFLLISLLAGSYVLVFGRKYYWFEDGTIVCCTAVFLLFSALFIIKQQLVKRPLFNFRVLKYKNVLLGMLLFLALYILRASLGNIYLMMNKVWKWPWEYTIYMQYFNVVGTLLGMVASGILFFKQLNTKYIAGIGFAILSVSCFWFVQICYPDSTYVAVGMPLGMHGFGVGFLFTPISIYMVAQMPEKLVPNIALAGTATRFWGNNIGFMVIQELTYNFNQQHTVQLSRFLDFSNSYAISFWNQIIGKYTTSQGAYTADIMASKTVRLAVVKQASLLSNMEIFTILGYMSLIVVFAIFTFPVVVKAIKKMGKTTADC</sequence>
<evidence type="ECO:0000256" key="4">
    <source>
        <dbReference type="ARBA" id="ARBA00022989"/>
    </source>
</evidence>
<name>A0A8T4HC57_9SPHI</name>
<comment type="subcellular location">
    <subcellularLocation>
        <location evidence="1">Membrane</location>
        <topology evidence="1">Multi-pass membrane protein</topology>
    </subcellularLocation>
</comment>
<evidence type="ECO:0000256" key="3">
    <source>
        <dbReference type="ARBA" id="ARBA00022692"/>
    </source>
</evidence>
<dbReference type="EMBL" id="JAGKSB010000012">
    <property type="protein sequence ID" value="MBP3944023.1"/>
    <property type="molecule type" value="Genomic_DNA"/>
</dbReference>
<keyword evidence="2" id="KW-0813">Transport</keyword>
<evidence type="ECO:0000313" key="8">
    <source>
        <dbReference type="Proteomes" id="UP000679691"/>
    </source>
</evidence>
<evidence type="ECO:0000256" key="1">
    <source>
        <dbReference type="ARBA" id="ARBA00004141"/>
    </source>
</evidence>
<evidence type="ECO:0000313" key="7">
    <source>
        <dbReference type="EMBL" id="MBP3944023.1"/>
    </source>
</evidence>
<feature type="transmembrane region" description="Helical" evidence="6">
    <location>
        <begin position="310"/>
        <end position="332"/>
    </location>
</feature>
<feature type="transmembrane region" description="Helical" evidence="6">
    <location>
        <begin position="491"/>
        <end position="513"/>
    </location>
</feature>
<keyword evidence="8" id="KW-1185">Reference proteome</keyword>
<comment type="caution">
    <text evidence="7">The sequence shown here is derived from an EMBL/GenBank/DDBJ whole genome shotgun (WGS) entry which is preliminary data.</text>
</comment>